<proteinExistence type="inferred from homology"/>
<dbReference type="InterPro" id="IPR020625">
    <property type="entry name" value="Schiff_base-form_aldolases_AS"/>
</dbReference>
<dbReference type="PROSITE" id="PS00666">
    <property type="entry name" value="DHDPS_2"/>
    <property type="match status" value="1"/>
</dbReference>
<dbReference type="Pfam" id="PF00701">
    <property type="entry name" value="DHDPS"/>
    <property type="match status" value="1"/>
</dbReference>
<evidence type="ECO:0000256" key="1">
    <source>
        <dbReference type="ARBA" id="ARBA00023239"/>
    </source>
</evidence>
<dbReference type="PANTHER" id="PTHR42849:SF1">
    <property type="entry name" value="N-ACETYLNEURAMINATE LYASE"/>
    <property type="match status" value="1"/>
</dbReference>
<evidence type="ECO:0000313" key="5">
    <source>
        <dbReference type="Proteomes" id="UP001652445"/>
    </source>
</evidence>
<comment type="similarity">
    <text evidence="3">Belongs to the DapA family.</text>
</comment>
<comment type="caution">
    <text evidence="4">The sequence shown here is derived from an EMBL/GenBank/DDBJ whole genome shotgun (WGS) entry which is preliminary data.</text>
</comment>
<protein>
    <submittedName>
        <fullName evidence="4">N-acetylneuraminate lyase</fullName>
        <ecNumber evidence="4">4.1.3.3</ecNumber>
    </submittedName>
</protein>
<dbReference type="EC" id="4.1.3.3" evidence="4"/>
<dbReference type="PRINTS" id="PR00146">
    <property type="entry name" value="DHPICSNTHASE"/>
</dbReference>
<dbReference type="NCBIfam" id="NF003164">
    <property type="entry name" value="PRK04147.1"/>
    <property type="match status" value="1"/>
</dbReference>
<keyword evidence="5" id="KW-1185">Reference proteome</keyword>
<dbReference type="PIRSF" id="PIRSF001365">
    <property type="entry name" value="DHDPS"/>
    <property type="match status" value="1"/>
</dbReference>
<gene>
    <name evidence="4" type="ORF">OB236_20515</name>
</gene>
<keyword evidence="2" id="KW-0704">Schiff base</keyword>
<sequence length="307" mass="34014">MANSKRFHGIFTALVTPMHEDGGIDHPSLVRLVQHQIEHGIHGFYVGGSTGEGFLLTREERKQVLETVIQATGGKARVVAHIGSMSTMESVELAQHAEAAGAEAVSAVVPFYYKVGAREIQKHYETIMAATKLPMIIYHFPGATGVQLSLGFYEEMAKHPQCIGVKFTSLNLFEMEQIRSRCGDDFLIWNGHDEVFAGGALIAADGAVGSTMNMMPSLYTDMYTSIQGGNWDEVRALQSKANAIISHLVNFDVIPYEKYVLYKQGIISTPTARQPLRQFTSEENEQIHRFLQSNEILSRHSKVNNPS</sequence>
<dbReference type="SMART" id="SM01130">
    <property type="entry name" value="DHDPS"/>
    <property type="match status" value="1"/>
</dbReference>
<dbReference type="InterPro" id="IPR013785">
    <property type="entry name" value="Aldolase_TIM"/>
</dbReference>
<organism evidence="4 5">
    <name type="scientific">Paenibacillus baimaensis</name>
    <dbReference type="NCBI Taxonomy" id="2982185"/>
    <lineage>
        <taxon>Bacteria</taxon>
        <taxon>Bacillati</taxon>
        <taxon>Bacillota</taxon>
        <taxon>Bacilli</taxon>
        <taxon>Bacillales</taxon>
        <taxon>Paenibacillaceae</taxon>
        <taxon>Paenibacillus</taxon>
    </lineage>
</organism>
<reference evidence="4 5" key="1">
    <citation type="submission" date="2022-09" db="EMBL/GenBank/DDBJ databases">
        <authorList>
            <person name="Han X.L."/>
            <person name="Wang Q."/>
            <person name="Lu T."/>
        </authorList>
    </citation>
    <scope>NUCLEOTIDE SEQUENCE [LARGE SCALE GENOMIC DNA]</scope>
    <source>
        <strain evidence="4 5">WQ 127069</strain>
    </source>
</reference>
<dbReference type="PANTHER" id="PTHR42849">
    <property type="entry name" value="N-ACETYLNEURAMINATE LYASE"/>
    <property type="match status" value="1"/>
</dbReference>
<dbReference type="GO" id="GO:0008747">
    <property type="term" value="F:N-acetylneuraminate lyase activity"/>
    <property type="evidence" value="ECO:0007669"/>
    <property type="project" value="UniProtKB-EC"/>
</dbReference>
<keyword evidence="1 3" id="KW-0456">Lyase</keyword>
<dbReference type="Proteomes" id="UP001652445">
    <property type="component" value="Unassembled WGS sequence"/>
</dbReference>
<dbReference type="RefSeq" id="WP_262685643.1">
    <property type="nucleotide sequence ID" value="NZ_JAOQIO010000084.1"/>
</dbReference>
<dbReference type="Gene3D" id="3.20.20.70">
    <property type="entry name" value="Aldolase class I"/>
    <property type="match status" value="1"/>
</dbReference>
<dbReference type="SUPFAM" id="SSF51569">
    <property type="entry name" value="Aldolase"/>
    <property type="match status" value="1"/>
</dbReference>
<evidence type="ECO:0000256" key="2">
    <source>
        <dbReference type="ARBA" id="ARBA00023270"/>
    </source>
</evidence>
<dbReference type="EMBL" id="JAOQIO010000084">
    <property type="protein sequence ID" value="MCU6794496.1"/>
    <property type="molecule type" value="Genomic_DNA"/>
</dbReference>
<accession>A0ABT2UK43</accession>
<evidence type="ECO:0000313" key="4">
    <source>
        <dbReference type="EMBL" id="MCU6794496.1"/>
    </source>
</evidence>
<dbReference type="CDD" id="cd00408">
    <property type="entry name" value="DHDPS-like"/>
    <property type="match status" value="1"/>
</dbReference>
<name>A0ABT2UK43_9BACL</name>
<evidence type="ECO:0000256" key="3">
    <source>
        <dbReference type="PIRNR" id="PIRNR001365"/>
    </source>
</evidence>
<dbReference type="InterPro" id="IPR002220">
    <property type="entry name" value="DapA-like"/>
</dbReference>